<evidence type="ECO:0000313" key="7">
    <source>
        <dbReference type="Proteomes" id="UP000176303"/>
    </source>
</evidence>
<dbReference type="SUPFAM" id="SSF53244">
    <property type="entry name" value="MurD-like peptide ligases, peptide-binding domain"/>
    <property type="match status" value="1"/>
</dbReference>
<keyword evidence="3" id="KW-0067">ATP-binding</keyword>
<evidence type="ECO:0000256" key="3">
    <source>
        <dbReference type="ARBA" id="ARBA00022840"/>
    </source>
</evidence>
<dbReference type="GO" id="GO:0016881">
    <property type="term" value="F:acid-amino acid ligase activity"/>
    <property type="evidence" value="ECO:0007669"/>
    <property type="project" value="InterPro"/>
</dbReference>
<dbReference type="PANTHER" id="PTHR43024:SF1">
    <property type="entry name" value="UDP-N-ACETYLMURAMOYL-TRIPEPTIDE--D-ALANYL-D-ALANINE LIGASE"/>
    <property type="match status" value="1"/>
</dbReference>
<dbReference type="InterPro" id="IPR051046">
    <property type="entry name" value="MurCDEF_CellWall_CoF430Synth"/>
</dbReference>
<evidence type="ECO:0000259" key="5">
    <source>
        <dbReference type="Pfam" id="PF08245"/>
    </source>
</evidence>
<dbReference type="EMBL" id="MGDZ01000008">
    <property type="protein sequence ID" value="OGL74067.1"/>
    <property type="molecule type" value="Genomic_DNA"/>
</dbReference>
<name>A0A1F7U8M6_9BACT</name>
<evidence type="ECO:0000256" key="2">
    <source>
        <dbReference type="ARBA" id="ARBA00022741"/>
    </source>
</evidence>
<dbReference type="InterPro" id="IPR036565">
    <property type="entry name" value="Mur-like_cat_sf"/>
</dbReference>
<keyword evidence="1" id="KW-0436">Ligase</keyword>
<dbReference type="GO" id="GO:0005524">
    <property type="term" value="F:ATP binding"/>
    <property type="evidence" value="ECO:0007669"/>
    <property type="project" value="UniProtKB-KW"/>
</dbReference>
<evidence type="ECO:0000259" key="4">
    <source>
        <dbReference type="Pfam" id="PF02875"/>
    </source>
</evidence>
<accession>A0A1F7U8M6</accession>
<gene>
    <name evidence="6" type="ORF">A3D72_02585</name>
</gene>
<dbReference type="InterPro" id="IPR013221">
    <property type="entry name" value="Mur_ligase_cen"/>
</dbReference>
<dbReference type="Gene3D" id="3.90.190.20">
    <property type="entry name" value="Mur ligase, C-terminal domain"/>
    <property type="match status" value="1"/>
</dbReference>
<dbReference type="Proteomes" id="UP000176303">
    <property type="component" value="Unassembled WGS sequence"/>
</dbReference>
<protein>
    <recommendedName>
        <fullName evidence="8">UDP-N-acetylmuramoyl-tripeptide--D-alanyl-D-alanine ligase</fullName>
    </recommendedName>
</protein>
<dbReference type="STRING" id="1802391.A3D72_02585"/>
<comment type="caution">
    <text evidence="6">The sequence shown here is derived from an EMBL/GenBank/DDBJ whole genome shotgun (WGS) entry which is preliminary data.</text>
</comment>
<dbReference type="Pfam" id="PF02875">
    <property type="entry name" value="Mur_ligase_C"/>
    <property type="match status" value="1"/>
</dbReference>
<dbReference type="PANTHER" id="PTHR43024">
    <property type="entry name" value="UDP-N-ACETYLMURAMOYL-TRIPEPTIDE--D-ALANYL-D-ALANINE LIGASE"/>
    <property type="match status" value="1"/>
</dbReference>
<dbReference type="AlphaFoldDB" id="A0A1F7U8M6"/>
<dbReference type="Gene3D" id="3.40.1190.10">
    <property type="entry name" value="Mur-like, catalytic domain"/>
    <property type="match status" value="1"/>
</dbReference>
<evidence type="ECO:0000313" key="6">
    <source>
        <dbReference type="EMBL" id="OGL74067.1"/>
    </source>
</evidence>
<feature type="domain" description="Mur ligase C-terminal" evidence="4">
    <location>
        <begin position="265"/>
        <end position="394"/>
    </location>
</feature>
<dbReference type="SUPFAM" id="SSF53623">
    <property type="entry name" value="MurD-like peptide ligases, catalytic domain"/>
    <property type="match status" value="1"/>
</dbReference>
<evidence type="ECO:0000256" key="1">
    <source>
        <dbReference type="ARBA" id="ARBA00022598"/>
    </source>
</evidence>
<sequence length="420" mass="44555">MKKIFRQYLAWVARLMIGRYSPEVIAITGSVGKTSVKEAVWTVLEGRGRIRKSEKNLNTEIGVPLTILGAKPAKSAGGWMAVALRAIGEVLTRGPRYPETLILEMAADRPGDIEYLTSIARPKIAVLTAISPAHTEFFSTIEALAEEKATILRALPEDGVAVISRDNDLAWEKRGKTKARVISFGFHEEADVRAVEADLVSDGGAPSGVVFKILYQGSAAPVHIAGVVGRGVIQAALAAAAVGLAKGMNLVGIAEALGGFDSPPGRMRIIPGIKNTTIIDDTYNASPASAQEALQALRVSGVGEGARKIAVLGDMLELGALSVESHRSIGKLAAGSGIDLLVTVGERVRDLGAAAREAGFPEDRLEHFKNADEAGRYVQEKLRQGDLVLVKASRGMHLEAVVRELMAEPLKADDLLVSGH</sequence>
<evidence type="ECO:0008006" key="8">
    <source>
        <dbReference type="Google" id="ProtNLM"/>
    </source>
</evidence>
<dbReference type="Pfam" id="PF08245">
    <property type="entry name" value="Mur_ligase_M"/>
    <property type="match status" value="1"/>
</dbReference>
<reference evidence="6 7" key="1">
    <citation type="journal article" date="2016" name="Nat. Commun.">
        <title>Thousands of microbial genomes shed light on interconnected biogeochemical processes in an aquifer system.</title>
        <authorList>
            <person name="Anantharaman K."/>
            <person name="Brown C.T."/>
            <person name="Hug L.A."/>
            <person name="Sharon I."/>
            <person name="Castelle C.J."/>
            <person name="Probst A.J."/>
            <person name="Thomas B.C."/>
            <person name="Singh A."/>
            <person name="Wilkins M.J."/>
            <person name="Karaoz U."/>
            <person name="Brodie E.L."/>
            <person name="Williams K.H."/>
            <person name="Hubbard S.S."/>
            <person name="Banfield J.F."/>
        </authorList>
    </citation>
    <scope>NUCLEOTIDE SEQUENCE [LARGE SCALE GENOMIC DNA]</scope>
</reference>
<dbReference type="InterPro" id="IPR004101">
    <property type="entry name" value="Mur_ligase_C"/>
</dbReference>
<dbReference type="InterPro" id="IPR036615">
    <property type="entry name" value="Mur_ligase_C_dom_sf"/>
</dbReference>
<feature type="domain" description="Mur ligase central" evidence="5">
    <location>
        <begin position="27"/>
        <end position="242"/>
    </location>
</feature>
<proteinExistence type="predicted"/>
<keyword evidence="2" id="KW-0547">Nucleotide-binding</keyword>
<organism evidence="6 7">
    <name type="scientific">Candidatus Uhrbacteria bacterium RIFCSPHIGHO2_02_FULL_57_19</name>
    <dbReference type="NCBI Taxonomy" id="1802391"/>
    <lineage>
        <taxon>Bacteria</taxon>
        <taxon>Candidatus Uhriibacteriota</taxon>
    </lineage>
</organism>